<evidence type="ECO:0000256" key="1">
    <source>
        <dbReference type="SAM" id="Phobius"/>
    </source>
</evidence>
<keyword evidence="3" id="KW-1185">Reference proteome</keyword>
<sequence>MPPLLCHSNKYPQKTRKNVYIVIEIFIDNLNKIKSFPKRSLTFAYCLGGVLILLLISLGVTSSNAQNSGEILQPSVQISKSSTNSYQIVNETAYIKPYFDTSYIISGSSNFLNNSQNIINSTIINDFLSSPTAGYIMQQTNSSNSSTNATNVLPALPNPFVDQETISATIQQQLSDAISTAIDIDYFEVDIECTFGNKIQDWDCDVYSLPT</sequence>
<comment type="caution">
    <text evidence="2">The sequence shown here is derived from an EMBL/GenBank/DDBJ whole genome shotgun (WGS) entry which is preliminary data.</text>
</comment>
<gene>
    <name evidence="2" type="ORF">NARC_80024</name>
</gene>
<dbReference type="Proteomes" id="UP000315289">
    <property type="component" value="Unassembled WGS sequence"/>
</dbReference>
<feature type="transmembrane region" description="Helical" evidence="1">
    <location>
        <begin position="41"/>
        <end position="60"/>
    </location>
</feature>
<evidence type="ECO:0000313" key="2">
    <source>
        <dbReference type="EMBL" id="TVP40298.1"/>
    </source>
</evidence>
<organism evidence="2 3">
    <name type="scientific">Candidatus Nitrosocosmicus arcticus</name>
    <dbReference type="NCBI Taxonomy" id="2035267"/>
    <lineage>
        <taxon>Archaea</taxon>
        <taxon>Nitrososphaerota</taxon>
        <taxon>Nitrososphaeria</taxon>
        <taxon>Nitrososphaerales</taxon>
        <taxon>Nitrososphaeraceae</taxon>
        <taxon>Candidatus Nitrosocosmicus</taxon>
    </lineage>
</organism>
<name>A0A557SUM2_9ARCH</name>
<keyword evidence="1" id="KW-0812">Transmembrane</keyword>
<dbReference type="AlphaFoldDB" id="A0A557SUM2"/>
<dbReference type="EMBL" id="VOAH01000008">
    <property type="protein sequence ID" value="TVP40298.1"/>
    <property type="molecule type" value="Genomic_DNA"/>
</dbReference>
<reference evidence="2 3" key="1">
    <citation type="journal article" date="2019" name="Front. Microbiol.">
        <title>Ammonia Oxidation by the Arctic Terrestrial Thaumarchaeote Candidatus Nitrosocosmicus arcticus Is Stimulated by Increasing Temperatures.</title>
        <authorList>
            <person name="Alves R.J.E."/>
            <person name="Kerou M."/>
            <person name="Zappe A."/>
            <person name="Bittner R."/>
            <person name="Abby S.S."/>
            <person name="Schmidt H.A."/>
            <person name="Pfeifer K."/>
            <person name="Schleper C."/>
        </authorList>
    </citation>
    <scope>NUCLEOTIDE SEQUENCE [LARGE SCALE GENOMIC DNA]</scope>
    <source>
        <strain evidence="2 3">Kfb</strain>
    </source>
</reference>
<protein>
    <submittedName>
        <fullName evidence="2">Uncharacterized protein</fullName>
    </submittedName>
</protein>
<accession>A0A557SUM2</accession>
<keyword evidence="1" id="KW-1133">Transmembrane helix</keyword>
<proteinExistence type="predicted"/>
<evidence type="ECO:0000313" key="3">
    <source>
        <dbReference type="Proteomes" id="UP000315289"/>
    </source>
</evidence>
<keyword evidence="1" id="KW-0472">Membrane</keyword>